<keyword evidence="2" id="KW-1185">Reference proteome</keyword>
<name>A0A6A6MT28_HEVBR</name>
<reference evidence="1 2" key="1">
    <citation type="journal article" date="2020" name="Mol. Plant">
        <title>The Chromosome-Based Rubber Tree Genome Provides New Insights into Spurge Genome Evolution and Rubber Biosynthesis.</title>
        <authorList>
            <person name="Liu J."/>
            <person name="Shi C."/>
            <person name="Shi C.C."/>
            <person name="Li W."/>
            <person name="Zhang Q.J."/>
            <person name="Zhang Y."/>
            <person name="Li K."/>
            <person name="Lu H.F."/>
            <person name="Shi C."/>
            <person name="Zhu S.T."/>
            <person name="Xiao Z.Y."/>
            <person name="Nan H."/>
            <person name="Yue Y."/>
            <person name="Zhu X.G."/>
            <person name="Wu Y."/>
            <person name="Hong X.N."/>
            <person name="Fan G.Y."/>
            <person name="Tong Y."/>
            <person name="Zhang D."/>
            <person name="Mao C.L."/>
            <person name="Liu Y.L."/>
            <person name="Hao S.J."/>
            <person name="Liu W.Q."/>
            <person name="Lv M.Q."/>
            <person name="Zhang H.B."/>
            <person name="Liu Y."/>
            <person name="Hu-Tang G.R."/>
            <person name="Wang J.P."/>
            <person name="Wang J.H."/>
            <person name="Sun Y.H."/>
            <person name="Ni S.B."/>
            <person name="Chen W.B."/>
            <person name="Zhang X.C."/>
            <person name="Jiao Y.N."/>
            <person name="Eichler E.E."/>
            <person name="Li G.H."/>
            <person name="Liu X."/>
            <person name="Gao L.Z."/>
        </authorList>
    </citation>
    <scope>NUCLEOTIDE SEQUENCE [LARGE SCALE GENOMIC DNA]</scope>
    <source>
        <strain evidence="2">cv. GT1</strain>
        <tissue evidence="1">Leaf</tissue>
    </source>
</reference>
<proteinExistence type="predicted"/>
<accession>A0A6A6MT28</accession>
<evidence type="ECO:0000313" key="1">
    <source>
        <dbReference type="EMBL" id="KAF2316177.1"/>
    </source>
</evidence>
<sequence length="160" mass="18022">MKATSQAGNLVTKVAPASGIMQTVSHMVDMTMLRQMEDKDPKEMGIPMNYRMGAPALMFLEASTVYVTSNHAITMLVFIRHSHGYCCQPQNALTDKESNEDEDDGFIDIYMFLELAWSLIQDQQPDFRVKFLFVTYAGQIFLLMDSSGAYGRLRVDGAFL</sequence>
<gene>
    <name evidence="1" type="ORF">GH714_041518</name>
</gene>
<organism evidence="1 2">
    <name type="scientific">Hevea brasiliensis</name>
    <name type="common">Para rubber tree</name>
    <name type="synonym">Siphonia brasiliensis</name>
    <dbReference type="NCBI Taxonomy" id="3981"/>
    <lineage>
        <taxon>Eukaryota</taxon>
        <taxon>Viridiplantae</taxon>
        <taxon>Streptophyta</taxon>
        <taxon>Embryophyta</taxon>
        <taxon>Tracheophyta</taxon>
        <taxon>Spermatophyta</taxon>
        <taxon>Magnoliopsida</taxon>
        <taxon>eudicotyledons</taxon>
        <taxon>Gunneridae</taxon>
        <taxon>Pentapetalae</taxon>
        <taxon>rosids</taxon>
        <taxon>fabids</taxon>
        <taxon>Malpighiales</taxon>
        <taxon>Euphorbiaceae</taxon>
        <taxon>Crotonoideae</taxon>
        <taxon>Micrandreae</taxon>
        <taxon>Hevea</taxon>
    </lineage>
</organism>
<comment type="caution">
    <text evidence="1">The sequence shown here is derived from an EMBL/GenBank/DDBJ whole genome shotgun (WGS) entry which is preliminary data.</text>
</comment>
<dbReference type="Proteomes" id="UP000467840">
    <property type="component" value="Chromosome 15"/>
</dbReference>
<evidence type="ECO:0000313" key="2">
    <source>
        <dbReference type="Proteomes" id="UP000467840"/>
    </source>
</evidence>
<dbReference type="EMBL" id="JAAGAX010000005">
    <property type="protein sequence ID" value="KAF2316177.1"/>
    <property type="molecule type" value="Genomic_DNA"/>
</dbReference>
<dbReference type="AlphaFoldDB" id="A0A6A6MT28"/>
<protein>
    <submittedName>
        <fullName evidence="1">Uncharacterized protein</fullName>
    </submittedName>
</protein>